<dbReference type="Gene3D" id="1.10.10.10">
    <property type="entry name" value="Winged helix-like DNA-binding domain superfamily/Winged helix DNA-binding domain"/>
    <property type="match status" value="1"/>
</dbReference>
<evidence type="ECO:0000256" key="6">
    <source>
        <dbReference type="SAM" id="MobiDB-lite"/>
    </source>
</evidence>
<dbReference type="SUPFAM" id="SSF48452">
    <property type="entry name" value="TPR-like"/>
    <property type="match status" value="1"/>
</dbReference>
<dbReference type="InterPro" id="IPR005158">
    <property type="entry name" value="BTAD"/>
</dbReference>
<evidence type="ECO:0000256" key="1">
    <source>
        <dbReference type="ARBA" id="ARBA00005820"/>
    </source>
</evidence>
<evidence type="ECO:0000256" key="5">
    <source>
        <dbReference type="PROSITE-ProRule" id="PRU01091"/>
    </source>
</evidence>
<feature type="domain" description="OmpR/PhoB-type" evidence="8">
    <location>
        <begin position="54"/>
        <end position="164"/>
    </location>
</feature>
<dbReference type="GO" id="GO:0000160">
    <property type="term" value="P:phosphorelay signal transduction system"/>
    <property type="evidence" value="ECO:0007669"/>
    <property type="project" value="InterPro"/>
</dbReference>
<evidence type="ECO:0000256" key="3">
    <source>
        <dbReference type="ARBA" id="ARBA00023125"/>
    </source>
</evidence>
<dbReference type="Pfam" id="PF13560">
    <property type="entry name" value="HTH_31"/>
    <property type="match status" value="1"/>
</dbReference>
<dbReference type="AlphaFoldDB" id="A0A6F8YRJ3"/>
<dbReference type="SMART" id="SM00862">
    <property type="entry name" value="Trans_reg_C"/>
    <property type="match status" value="1"/>
</dbReference>
<dbReference type="InterPro" id="IPR011990">
    <property type="entry name" value="TPR-like_helical_dom_sf"/>
</dbReference>
<dbReference type="KEGG" id="psuu:Psuf_060350"/>
<keyword evidence="2" id="KW-0805">Transcription regulation</keyword>
<reference evidence="9 10" key="1">
    <citation type="submission" date="2020-03" db="EMBL/GenBank/DDBJ databases">
        <title>Whole genome shotgun sequence of Phytohabitans suffuscus NBRC 105367.</title>
        <authorList>
            <person name="Komaki H."/>
            <person name="Tamura T."/>
        </authorList>
    </citation>
    <scope>NUCLEOTIDE SEQUENCE [LARGE SCALE GENOMIC DNA]</scope>
    <source>
        <strain evidence="9 10">NBRC 105367</strain>
    </source>
</reference>
<evidence type="ECO:0000259" key="7">
    <source>
        <dbReference type="PROSITE" id="PS50943"/>
    </source>
</evidence>
<dbReference type="GO" id="GO:0003677">
    <property type="term" value="F:DNA binding"/>
    <property type="evidence" value="ECO:0007669"/>
    <property type="project" value="UniProtKB-UniRule"/>
</dbReference>
<dbReference type="Proteomes" id="UP000503011">
    <property type="component" value="Chromosome"/>
</dbReference>
<evidence type="ECO:0000259" key="8">
    <source>
        <dbReference type="PROSITE" id="PS51755"/>
    </source>
</evidence>
<dbReference type="CDD" id="cd00093">
    <property type="entry name" value="HTH_XRE"/>
    <property type="match status" value="1"/>
</dbReference>
<dbReference type="PROSITE" id="PS51755">
    <property type="entry name" value="OMPR_PHOB"/>
    <property type="match status" value="1"/>
</dbReference>
<dbReference type="InterPro" id="IPR001387">
    <property type="entry name" value="Cro/C1-type_HTH"/>
</dbReference>
<dbReference type="InterPro" id="IPR051677">
    <property type="entry name" value="AfsR-DnrI-RedD_regulator"/>
</dbReference>
<dbReference type="PANTHER" id="PTHR35807:SF1">
    <property type="entry name" value="TRANSCRIPTIONAL REGULATOR REDD"/>
    <property type="match status" value="1"/>
</dbReference>
<comment type="similarity">
    <text evidence="1">Belongs to the AfsR/DnrI/RedD regulatory family.</text>
</comment>
<evidence type="ECO:0008006" key="11">
    <source>
        <dbReference type="Google" id="ProtNLM"/>
    </source>
</evidence>
<dbReference type="EMBL" id="AP022871">
    <property type="protein sequence ID" value="BCB88722.1"/>
    <property type="molecule type" value="Genomic_DNA"/>
</dbReference>
<dbReference type="InterPro" id="IPR036388">
    <property type="entry name" value="WH-like_DNA-bd_sf"/>
</dbReference>
<dbReference type="InterPro" id="IPR016032">
    <property type="entry name" value="Sig_transdc_resp-reg_C-effctor"/>
</dbReference>
<evidence type="ECO:0000313" key="9">
    <source>
        <dbReference type="EMBL" id="BCB88722.1"/>
    </source>
</evidence>
<dbReference type="InterPro" id="IPR001867">
    <property type="entry name" value="OmpR/PhoB-type_DNA-bd"/>
</dbReference>
<dbReference type="Pfam" id="PF03704">
    <property type="entry name" value="BTAD"/>
    <property type="match status" value="1"/>
</dbReference>
<name>A0A6F8YRJ3_9ACTN</name>
<keyword evidence="4" id="KW-0804">Transcription</keyword>
<sequence length="381" mass="40891">MTGGLVDRLRSLRVAAGLSQEELARRAQVSVRAVRDIEHGRVRHPRRDSVERLAAVLGLSDATPPQPSFEVHLLGPFSVSVNAARLQIESARQRVLLAVLALQANRAVPRGELIEALWGDAPPDSYAGLIHTYVARLRKVLAPAADGPHPGPIVRTAAGYLLRCGPDQTDAARFAGFVARAGTAQARGEAEAALRDITKALALWRGPVLADLDARLQHHPAVVALRQQRIAAALTLADLGAGLGHPRKRSRNCAPSPWTRRSTKGCTPGSSSPSPPPASRGRRYGSSPTCGPGSPSSSASNPAPSCARPIFGCCARRYRSAAPGPRPARIRHPRPRGRPMARPSRRSCRPTSSRSPAAPPRWPSSTPIPGRVTRPRRRWWP</sequence>
<dbReference type="GO" id="GO:0006355">
    <property type="term" value="P:regulation of DNA-templated transcription"/>
    <property type="evidence" value="ECO:0007669"/>
    <property type="project" value="InterPro"/>
</dbReference>
<keyword evidence="3 5" id="KW-0238">DNA-binding</keyword>
<feature type="compositionally biased region" description="Low complexity" evidence="6">
    <location>
        <begin position="284"/>
        <end position="304"/>
    </location>
</feature>
<feature type="region of interest" description="Disordered" evidence="6">
    <location>
        <begin position="321"/>
        <end position="381"/>
    </location>
</feature>
<dbReference type="SUPFAM" id="SSF47413">
    <property type="entry name" value="lambda repressor-like DNA-binding domains"/>
    <property type="match status" value="1"/>
</dbReference>
<gene>
    <name evidence="9" type="ORF">Psuf_060350</name>
</gene>
<dbReference type="Pfam" id="PF00486">
    <property type="entry name" value="Trans_reg_C"/>
    <property type="match status" value="1"/>
</dbReference>
<organism evidence="9 10">
    <name type="scientific">Phytohabitans suffuscus</name>
    <dbReference type="NCBI Taxonomy" id="624315"/>
    <lineage>
        <taxon>Bacteria</taxon>
        <taxon>Bacillati</taxon>
        <taxon>Actinomycetota</taxon>
        <taxon>Actinomycetes</taxon>
        <taxon>Micromonosporales</taxon>
        <taxon>Micromonosporaceae</taxon>
    </lineage>
</organism>
<dbReference type="SUPFAM" id="SSF46894">
    <property type="entry name" value="C-terminal effector domain of the bipartite response regulators"/>
    <property type="match status" value="1"/>
</dbReference>
<feature type="domain" description="HTH cro/C1-type" evidence="7">
    <location>
        <begin position="9"/>
        <end position="64"/>
    </location>
</feature>
<accession>A0A6F8YRJ3</accession>
<dbReference type="SMART" id="SM00530">
    <property type="entry name" value="HTH_XRE"/>
    <property type="match status" value="1"/>
</dbReference>
<dbReference type="InterPro" id="IPR010982">
    <property type="entry name" value="Lambda_DNA-bd_dom_sf"/>
</dbReference>
<feature type="region of interest" description="Disordered" evidence="6">
    <location>
        <begin position="244"/>
        <end position="304"/>
    </location>
</feature>
<feature type="compositionally biased region" description="Basic residues" evidence="6">
    <location>
        <begin position="328"/>
        <end position="348"/>
    </location>
</feature>
<reference evidence="9 10" key="2">
    <citation type="submission" date="2020-03" db="EMBL/GenBank/DDBJ databases">
        <authorList>
            <person name="Ichikawa N."/>
            <person name="Kimura A."/>
            <person name="Kitahashi Y."/>
            <person name="Uohara A."/>
        </authorList>
    </citation>
    <scope>NUCLEOTIDE SEQUENCE [LARGE SCALE GENOMIC DNA]</scope>
    <source>
        <strain evidence="9 10">NBRC 105367</strain>
    </source>
</reference>
<keyword evidence="10" id="KW-1185">Reference proteome</keyword>
<protein>
    <recommendedName>
        <fullName evidence="11">HTH cro/C1-type domain-containing protein</fullName>
    </recommendedName>
</protein>
<dbReference type="PANTHER" id="PTHR35807">
    <property type="entry name" value="TRANSCRIPTIONAL REGULATOR REDD-RELATED"/>
    <property type="match status" value="1"/>
</dbReference>
<dbReference type="Gene3D" id="1.10.260.40">
    <property type="entry name" value="lambda repressor-like DNA-binding domains"/>
    <property type="match status" value="1"/>
</dbReference>
<dbReference type="PROSITE" id="PS50943">
    <property type="entry name" value="HTH_CROC1"/>
    <property type="match status" value="1"/>
</dbReference>
<feature type="DNA-binding region" description="OmpR/PhoB-type" evidence="5">
    <location>
        <begin position="54"/>
        <end position="164"/>
    </location>
</feature>
<evidence type="ECO:0000256" key="4">
    <source>
        <dbReference type="ARBA" id="ARBA00023163"/>
    </source>
</evidence>
<evidence type="ECO:0000313" key="10">
    <source>
        <dbReference type="Proteomes" id="UP000503011"/>
    </source>
</evidence>
<evidence type="ECO:0000256" key="2">
    <source>
        <dbReference type="ARBA" id="ARBA00023015"/>
    </source>
</evidence>
<proteinExistence type="inferred from homology"/>
<dbReference type="Gene3D" id="1.25.40.10">
    <property type="entry name" value="Tetratricopeptide repeat domain"/>
    <property type="match status" value="1"/>
</dbReference>